<dbReference type="Pfam" id="PF12781">
    <property type="entry name" value="AAA_9"/>
    <property type="match status" value="1"/>
</dbReference>
<dbReference type="GO" id="GO:0005524">
    <property type="term" value="F:ATP binding"/>
    <property type="evidence" value="ECO:0007669"/>
    <property type="project" value="UniProtKB-KW"/>
</dbReference>
<evidence type="ECO:0000256" key="4">
    <source>
        <dbReference type="ARBA" id="ARBA00022701"/>
    </source>
</evidence>
<evidence type="ECO:0000256" key="14">
    <source>
        <dbReference type="SAM" id="Coils"/>
    </source>
</evidence>
<feature type="domain" description="Dynein heavy chain ATP-binding dynein motor region" evidence="17">
    <location>
        <begin position="221"/>
        <end position="441"/>
    </location>
</feature>
<dbReference type="Gene3D" id="1.20.920.20">
    <property type="match status" value="1"/>
</dbReference>
<evidence type="ECO:0000259" key="17">
    <source>
        <dbReference type="Pfam" id="PF12781"/>
    </source>
</evidence>
<evidence type="ECO:0000256" key="11">
    <source>
        <dbReference type="ARBA" id="ARBA00023175"/>
    </source>
</evidence>
<feature type="domain" description="Dynein heavy chain region D6 P-loop" evidence="15">
    <location>
        <begin position="689"/>
        <end position="780"/>
    </location>
</feature>
<comment type="similarity">
    <text evidence="2">Belongs to the dynein heavy chain family.</text>
</comment>
<keyword evidence="5" id="KW-0677">Repeat</keyword>
<evidence type="ECO:0000259" key="16">
    <source>
        <dbReference type="Pfam" id="PF12777"/>
    </source>
</evidence>
<evidence type="ECO:0000256" key="5">
    <source>
        <dbReference type="ARBA" id="ARBA00022737"/>
    </source>
</evidence>
<dbReference type="FunFam" id="3.40.50.300:FF:000049">
    <property type="entry name" value="Dynein, axonemal, heavy chain 5"/>
    <property type="match status" value="1"/>
</dbReference>
<feature type="coiled-coil region" evidence="14">
    <location>
        <begin position="74"/>
        <end position="139"/>
    </location>
</feature>
<dbReference type="InterPro" id="IPR035706">
    <property type="entry name" value="AAA_9"/>
</dbReference>
<keyword evidence="9 14" id="KW-0175">Coiled coil</keyword>
<dbReference type="InterPro" id="IPR027417">
    <property type="entry name" value="P-loop_NTPase"/>
</dbReference>
<accession>A0ABD0YVQ9</accession>
<proteinExistence type="inferred from homology"/>
<dbReference type="FunFam" id="3.40.50.300:FF:000320">
    <property type="entry name" value="Dynein, axonemal, heavy chain 5"/>
    <property type="match status" value="1"/>
</dbReference>
<evidence type="ECO:0000256" key="6">
    <source>
        <dbReference type="ARBA" id="ARBA00022741"/>
    </source>
</evidence>
<dbReference type="GO" id="GO:0005874">
    <property type="term" value="C:microtubule"/>
    <property type="evidence" value="ECO:0007669"/>
    <property type="project" value="UniProtKB-KW"/>
</dbReference>
<dbReference type="EMBL" id="JBFDAA010000002">
    <property type="protein sequence ID" value="KAL1139309.1"/>
    <property type="molecule type" value="Genomic_DNA"/>
</dbReference>
<dbReference type="Pfam" id="PF12777">
    <property type="entry name" value="MT"/>
    <property type="match status" value="1"/>
</dbReference>
<comment type="caution">
    <text evidence="18">The sequence shown here is derived from an EMBL/GenBank/DDBJ whole genome shotgun (WGS) entry which is preliminary data.</text>
</comment>
<dbReference type="Gene3D" id="1.10.8.1220">
    <property type="match status" value="1"/>
</dbReference>
<dbReference type="AlphaFoldDB" id="A0ABD0YVQ9"/>
<comment type="subcellular location">
    <subcellularLocation>
        <location evidence="1">Cytoplasm</location>
        <location evidence="1">Cytoskeleton</location>
        <location evidence="1">Cilium axoneme</location>
    </subcellularLocation>
</comment>
<name>A0ABD0YVQ9_9HEMI</name>
<evidence type="ECO:0000256" key="1">
    <source>
        <dbReference type="ARBA" id="ARBA00004430"/>
    </source>
</evidence>
<organism evidence="18 19">
    <name type="scientific">Ranatra chinensis</name>
    <dbReference type="NCBI Taxonomy" id="642074"/>
    <lineage>
        <taxon>Eukaryota</taxon>
        <taxon>Metazoa</taxon>
        <taxon>Ecdysozoa</taxon>
        <taxon>Arthropoda</taxon>
        <taxon>Hexapoda</taxon>
        <taxon>Insecta</taxon>
        <taxon>Pterygota</taxon>
        <taxon>Neoptera</taxon>
        <taxon>Paraneoptera</taxon>
        <taxon>Hemiptera</taxon>
        <taxon>Heteroptera</taxon>
        <taxon>Panheteroptera</taxon>
        <taxon>Nepomorpha</taxon>
        <taxon>Nepidae</taxon>
        <taxon>Ranatrinae</taxon>
        <taxon>Ranatra</taxon>
    </lineage>
</organism>
<dbReference type="PANTHER" id="PTHR22878">
    <property type="entry name" value="DYNEIN HEAVY CHAIN 6, AXONEMAL-LIKE-RELATED"/>
    <property type="match status" value="1"/>
</dbReference>
<keyword evidence="7" id="KW-0067">ATP-binding</keyword>
<reference evidence="18 19" key="1">
    <citation type="submission" date="2024-07" db="EMBL/GenBank/DDBJ databases">
        <title>Chromosome-level genome assembly of the water stick insect Ranatra chinensis (Heteroptera: Nepidae).</title>
        <authorList>
            <person name="Liu X."/>
        </authorList>
    </citation>
    <scope>NUCLEOTIDE SEQUENCE [LARGE SCALE GENOMIC DNA]</scope>
    <source>
        <strain evidence="18">Cailab_2021Rc</strain>
        <tissue evidence="18">Muscle</tissue>
    </source>
</reference>
<feature type="domain" description="Dynein heavy chain coiled coil stalk" evidence="16">
    <location>
        <begin position="9"/>
        <end position="191"/>
    </location>
</feature>
<dbReference type="InterPro" id="IPR004273">
    <property type="entry name" value="Dynein_heavy_D6_P-loop"/>
</dbReference>
<sequence>MILKQVTPSWAEAKKQLGEVNFLNQLRDFDKDHISDRTLRKVHTYTSLDDFDPEKVGVVSTAAKSLAMVVAPKKAKLDEAMQSLKEKQASLAEAKGKLAQLQKLLEKLQKDYDDKLNEKEELRKRAEMLQLKLDRASDLIDGLAGERVRWGETIRNLDGVFDLLPGDCLLATAFVSYMGPFVSSYREELMLMWKTSVSEMELPCSLELKLGNFLATPTLIREWNILGLPSDAFSTENGIITNQATRWPLIIDPQAQAWKWIRNMEGPKGLKTVDFGVPDYMRIIEIAMQRGEPILLQNVSEVLDPSVIPILNKALVKKGNETYIKVGDKLVDYNEKFKFFITTKMSNPHFPPEILTKTTLVNFAIKEEGLQAQLLGIVVRKEKPKLEELKDNLVLNIAAGRRTLMELEDELLRLLNESEGSLLDNMELITTLKSSKETSVAVNEQLESSLITEVEIDHAREGYVPCAVRASILFFVLYDLSFIDPMYQFSLDSYIDIFENSIKKSKRSDNLSERITSLNDYHTYAVYRNTCRGLFERHKLLFSFYVGIKILDAQGKIRHSDYQFLLKGGVVLDKKEQPQNPCIDWLPPESWDNITEMDKLSGFHGVVKTFEQFPKEWGEWYFKDAPESCMLIGEWQDICSEFQRMLFIRSLRPDRLSFCITSFVTNNIGSHFTEPPVLDIKAVFEDSSYKTPLIFVLSPGVDPTSALIQLAENSGMSSRFQSLSLGQGQAPFATRMIEQGSTQGNWVFLANCHLSLSWMPGLDKIIENLQSSGNVHKDFR</sequence>
<keyword evidence="13" id="KW-0966">Cell projection</keyword>
<evidence type="ECO:0000256" key="7">
    <source>
        <dbReference type="ARBA" id="ARBA00022840"/>
    </source>
</evidence>
<evidence type="ECO:0000256" key="12">
    <source>
        <dbReference type="ARBA" id="ARBA00023212"/>
    </source>
</evidence>
<keyword evidence="8" id="KW-0243">Dynein</keyword>
<dbReference type="PANTHER" id="PTHR22878:SF68">
    <property type="entry name" value="DYNEIN HEAVY CHAIN 6, AXONEMAL-LIKE"/>
    <property type="match status" value="1"/>
</dbReference>
<evidence type="ECO:0000259" key="15">
    <source>
        <dbReference type="Pfam" id="PF03028"/>
    </source>
</evidence>
<dbReference type="FunFam" id="1.10.8.1220:FF:000001">
    <property type="entry name" value="Dynein axonemal heavy chain 5"/>
    <property type="match status" value="1"/>
</dbReference>
<feature type="coiled-coil region" evidence="14">
    <location>
        <begin position="390"/>
        <end position="417"/>
    </location>
</feature>
<evidence type="ECO:0000313" key="18">
    <source>
        <dbReference type="EMBL" id="KAL1139309.1"/>
    </source>
</evidence>
<keyword evidence="4" id="KW-0493">Microtubule</keyword>
<keyword evidence="3" id="KW-0963">Cytoplasm</keyword>
<evidence type="ECO:0000256" key="9">
    <source>
        <dbReference type="ARBA" id="ARBA00023054"/>
    </source>
</evidence>
<dbReference type="InterPro" id="IPR026983">
    <property type="entry name" value="DHC"/>
</dbReference>
<evidence type="ECO:0000256" key="10">
    <source>
        <dbReference type="ARBA" id="ARBA00023069"/>
    </source>
</evidence>
<keyword evidence="6" id="KW-0547">Nucleotide-binding</keyword>
<dbReference type="Pfam" id="PF03028">
    <property type="entry name" value="Dynein_heavy"/>
    <property type="match status" value="1"/>
</dbReference>
<keyword evidence="10" id="KW-0969">Cilium</keyword>
<evidence type="ECO:0000256" key="13">
    <source>
        <dbReference type="ARBA" id="ARBA00023273"/>
    </source>
</evidence>
<dbReference type="GO" id="GO:0031514">
    <property type="term" value="C:motile cilium"/>
    <property type="evidence" value="ECO:0007669"/>
    <property type="project" value="UniProtKB-ARBA"/>
</dbReference>
<protein>
    <submittedName>
        <fullName evidence="18">Uncharacterized protein</fullName>
    </submittedName>
</protein>
<dbReference type="GO" id="GO:0005930">
    <property type="term" value="C:axoneme"/>
    <property type="evidence" value="ECO:0007669"/>
    <property type="project" value="UniProtKB-SubCell"/>
</dbReference>
<gene>
    <name evidence="18" type="ORF">AAG570_006295</name>
</gene>
<evidence type="ECO:0000256" key="3">
    <source>
        <dbReference type="ARBA" id="ARBA00022490"/>
    </source>
</evidence>
<dbReference type="InterPro" id="IPR024743">
    <property type="entry name" value="Dynein_HC_stalk"/>
</dbReference>
<keyword evidence="19" id="KW-1185">Reference proteome</keyword>
<dbReference type="GO" id="GO:0030286">
    <property type="term" value="C:dynein complex"/>
    <property type="evidence" value="ECO:0007669"/>
    <property type="project" value="UniProtKB-KW"/>
</dbReference>
<dbReference type="Proteomes" id="UP001558652">
    <property type="component" value="Unassembled WGS sequence"/>
</dbReference>
<evidence type="ECO:0000256" key="2">
    <source>
        <dbReference type="ARBA" id="ARBA00008887"/>
    </source>
</evidence>
<evidence type="ECO:0000256" key="8">
    <source>
        <dbReference type="ARBA" id="ARBA00023017"/>
    </source>
</evidence>
<keyword evidence="11" id="KW-0505">Motor protein</keyword>
<keyword evidence="12" id="KW-0206">Cytoskeleton</keyword>
<evidence type="ECO:0000313" key="19">
    <source>
        <dbReference type="Proteomes" id="UP001558652"/>
    </source>
</evidence>
<dbReference type="Gene3D" id="3.40.50.300">
    <property type="entry name" value="P-loop containing nucleotide triphosphate hydrolases"/>
    <property type="match status" value="2"/>
</dbReference>
<dbReference type="Gene3D" id="6.10.140.1060">
    <property type="match status" value="1"/>
</dbReference>